<dbReference type="InterPro" id="IPR052919">
    <property type="entry name" value="TA_system_RNase"/>
</dbReference>
<keyword evidence="3" id="KW-1185">Reference proteome</keyword>
<evidence type="ECO:0000313" key="3">
    <source>
        <dbReference type="Proteomes" id="UP000317496"/>
    </source>
</evidence>
<protein>
    <submittedName>
        <fullName evidence="2">Type II toxin-antitoxin system VapC family toxin</fullName>
    </submittedName>
</protein>
<evidence type="ECO:0000259" key="1">
    <source>
        <dbReference type="Pfam" id="PF01850"/>
    </source>
</evidence>
<dbReference type="PANTHER" id="PTHR36173">
    <property type="entry name" value="RIBONUCLEASE VAPC16-RELATED"/>
    <property type="match status" value="1"/>
</dbReference>
<dbReference type="Pfam" id="PF01850">
    <property type="entry name" value="PIN"/>
    <property type="match status" value="1"/>
</dbReference>
<dbReference type="Proteomes" id="UP000317496">
    <property type="component" value="Chromosome"/>
</dbReference>
<dbReference type="InterPro" id="IPR002716">
    <property type="entry name" value="PIN_dom"/>
</dbReference>
<proteinExistence type="predicted"/>
<dbReference type="Gene3D" id="3.40.50.1010">
    <property type="entry name" value="5'-nuclease"/>
    <property type="match status" value="1"/>
</dbReference>
<accession>A0A516GZG4</accession>
<name>A0A516GZG4_9PROT</name>
<dbReference type="OrthoDB" id="9798990at2"/>
<dbReference type="KEGG" id="fer:FNB15_06355"/>
<reference evidence="2 3" key="1">
    <citation type="submission" date="2019-07" db="EMBL/GenBank/DDBJ databases">
        <title>Genome sequencing for Ferrovibrio sp. K5.</title>
        <authorList>
            <person name="Park S.-J."/>
        </authorList>
    </citation>
    <scope>NUCLEOTIDE SEQUENCE [LARGE SCALE GENOMIC DNA]</scope>
    <source>
        <strain evidence="2 3">K5</strain>
    </source>
</reference>
<dbReference type="EMBL" id="CP041636">
    <property type="protein sequence ID" value="QDO96921.1"/>
    <property type="molecule type" value="Genomic_DNA"/>
</dbReference>
<evidence type="ECO:0000313" key="2">
    <source>
        <dbReference type="EMBL" id="QDO96921.1"/>
    </source>
</evidence>
<dbReference type="RefSeq" id="WP_144067902.1">
    <property type="nucleotide sequence ID" value="NZ_CP041636.1"/>
</dbReference>
<dbReference type="InterPro" id="IPR029060">
    <property type="entry name" value="PIN-like_dom_sf"/>
</dbReference>
<dbReference type="CDD" id="cd09872">
    <property type="entry name" value="PIN_Sll0205-like"/>
    <property type="match status" value="1"/>
</dbReference>
<feature type="domain" description="PIN" evidence="1">
    <location>
        <begin position="4"/>
        <end position="117"/>
    </location>
</feature>
<dbReference type="PANTHER" id="PTHR36173:SF2">
    <property type="entry name" value="RIBONUCLEASE VAPC16"/>
    <property type="match status" value="1"/>
</dbReference>
<gene>
    <name evidence="2" type="ORF">FNB15_06355</name>
</gene>
<organism evidence="2 3">
    <name type="scientific">Ferrovibrio terrae</name>
    <dbReference type="NCBI Taxonomy" id="2594003"/>
    <lineage>
        <taxon>Bacteria</taxon>
        <taxon>Pseudomonadati</taxon>
        <taxon>Pseudomonadota</taxon>
        <taxon>Alphaproteobacteria</taxon>
        <taxon>Rhodospirillales</taxon>
        <taxon>Rhodospirillaceae</taxon>
        <taxon>Ferrovibrio</taxon>
    </lineage>
</organism>
<dbReference type="AlphaFoldDB" id="A0A516GZG4"/>
<sequence length="123" mass="13861">MRLLLDTNVLIQSIAGALRPDVMDMLDDPANELFVSHVSLWEIAIKSGLGKLRVPDDLDVQVEQLGIIELPLSRPHLAAYRELPLLHRDPFDRMLVTQARIENLILVTSDRQLAEYDVTVLPA</sequence>
<dbReference type="SUPFAM" id="SSF88723">
    <property type="entry name" value="PIN domain-like"/>
    <property type="match status" value="1"/>
</dbReference>
<dbReference type="InterPro" id="IPR041705">
    <property type="entry name" value="PIN_Sll0205"/>
</dbReference>